<keyword evidence="4" id="KW-0677">Repeat</keyword>
<evidence type="ECO:0000313" key="13">
    <source>
        <dbReference type="EMBL" id="WFC96288.1"/>
    </source>
</evidence>
<feature type="compositionally biased region" description="Acidic residues" evidence="11">
    <location>
        <begin position="122"/>
        <end position="131"/>
    </location>
</feature>
<dbReference type="Pfam" id="PF13638">
    <property type="entry name" value="PIN_4"/>
    <property type="match status" value="1"/>
</dbReference>
<dbReference type="InterPro" id="IPR023395">
    <property type="entry name" value="MCP_dom_sf"/>
</dbReference>
<comment type="similarity">
    <text evidence="10">Belongs to the mitochondrial carrier (TC 2.A.29) family.</text>
</comment>
<dbReference type="EMBL" id="CP119953">
    <property type="protein sequence ID" value="WFC96288.1"/>
    <property type="molecule type" value="Genomic_DNA"/>
</dbReference>
<dbReference type="InterPro" id="IPR029060">
    <property type="entry name" value="PIN-like_dom_sf"/>
</dbReference>
<dbReference type="PANTHER" id="PTHR45829:SF4">
    <property type="entry name" value="MITOCHONDRIAL CARRIER PROTEIN RIM2"/>
    <property type="match status" value="1"/>
</dbReference>
<protein>
    <recommendedName>
        <fullName evidence="12">PIN domain-containing protein</fullName>
    </recommendedName>
</protein>
<keyword evidence="3 9" id="KW-0812">Transmembrane</keyword>
<evidence type="ECO:0000256" key="4">
    <source>
        <dbReference type="ARBA" id="ARBA00022737"/>
    </source>
</evidence>
<dbReference type="Gene3D" id="1.50.40.10">
    <property type="entry name" value="Mitochondrial carrier domain"/>
    <property type="match status" value="1"/>
</dbReference>
<evidence type="ECO:0000313" key="14">
    <source>
        <dbReference type="Proteomes" id="UP001216638"/>
    </source>
</evidence>
<dbReference type="PANTHER" id="PTHR45829">
    <property type="entry name" value="MITOCHONDRIAL CARRIER PROTEIN RIM2"/>
    <property type="match status" value="1"/>
</dbReference>
<keyword evidence="8 9" id="KW-0472">Membrane</keyword>
<sequence length="390" mass="43481">MILLCSGGSKMLASMATYPHEVLRTRLQMVPHTGHTHYTGLFQTISVIFQREGIRGFYKGMGVNLIRTVPNSGLTLLTYEVIMDYFNAQYNGPTTSGPVRLTIGRNTHGVEEELTWTEEELMDQAEDEPETAADASLPKVSPRKPPAPRTTLHDAPEARTQLLPFPTPHSMVWVLDTNVFLSFLALLRPFFDVLWAAALYSYTPVYFVVPHCVLEELDSMKHSERRLDAGTAGAASRNASRWLLETVQRQKNNPAAYNPARWVLHVQTSPMTARLDHASLTNDQVIVALCAELSTRHAQVYFVSNDTNARTLAEFQGAATLDLKPISTQLAPSAAQAERLFWVCACPEYHYLLHDPQHCTALPGDAWMYMQTRAAQLLPDQDADVPMTGA</sequence>
<dbReference type="SUPFAM" id="SSF103506">
    <property type="entry name" value="Mitochondrial carrier"/>
    <property type="match status" value="1"/>
</dbReference>
<evidence type="ECO:0000256" key="5">
    <source>
        <dbReference type="ARBA" id="ARBA00022792"/>
    </source>
</evidence>
<evidence type="ECO:0000256" key="2">
    <source>
        <dbReference type="ARBA" id="ARBA00022448"/>
    </source>
</evidence>
<evidence type="ECO:0000256" key="3">
    <source>
        <dbReference type="ARBA" id="ARBA00022692"/>
    </source>
</evidence>
<accession>A0AAF0ITV4</accession>
<organism evidence="13 14">
    <name type="scientific">Malassezia brasiliensis</name>
    <dbReference type="NCBI Taxonomy" id="1821822"/>
    <lineage>
        <taxon>Eukaryota</taxon>
        <taxon>Fungi</taxon>
        <taxon>Dikarya</taxon>
        <taxon>Basidiomycota</taxon>
        <taxon>Ustilaginomycotina</taxon>
        <taxon>Malasseziomycetes</taxon>
        <taxon>Malasseziales</taxon>
        <taxon>Malasseziaceae</taxon>
        <taxon>Malassezia</taxon>
    </lineage>
</organism>
<dbReference type="GO" id="GO:0004540">
    <property type="term" value="F:RNA nuclease activity"/>
    <property type="evidence" value="ECO:0007669"/>
    <property type="project" value="UniProtKB-ARBA"/>
</dbReference>
<evidence type="ECO:0000256" key="6">
    <source>
        <dbReference type="ARBA" id="ARBA00022989"/>
    </source>
</evidence>
<keyword evidence="5" id="KW-0999">Mitochondrion inner membrane</keyword>
<dbReference type="AlphaFoldDB" id="A0AAF0ITV4"/>
<feature type="domain" description="PIN" evidence="12">
    <location>
        <begin position="173"/>
        <end position="323"/>
    </location>
</feature>
<evidence type="ECO:0000259" key="12">
    <source>
        <dbReference type="Pfam" id="PF13638"/>
    </source>
</evidence>
<evidence type="ECO:0000256" key="10">
    <source>
        <dbReference type="RuleBase" id="RU000488"/>
    </source>
</evidence>
<keyword evidence="7" id="KW-0496">Mitochondrion</keyword>
<dbReference type="InterPro" id="IPR018108">
    <property type="entry name" value="MCP_transmembrane"/>
</dbReference>
<evidence type="ECO:0000256" key="7">
    <source>
        <dbReference type="ARBA" id="ARBA00023128"/>
    </source>
</evidence>
<keyword evidence="14" id="KW-1185">Reference proteome</keyword>
<dbReference type="Gene3D" id="3.40.50.1010">
    <property type="entry name" value="5'-nuclease"/>
    <property type="match status" value="1"/>
</dbReference>
<name>A0AAF0ITV4_9BASI</name>
<evidence type="ECO:0000256" key="8">
    <source>
        <dbReference type="ARBA" id="ARBA00023136"/>
    </source>
</evidence>
<keyword evidence="6" id="KW-1133">Transmembrane helix</keyword>
<gene>
    <name evidence="13" type="ORF">MBRA1_002945</name>
</gene>
<dbReference type="InterPro" id="IPR002716">
    <property type="entry name" value="PIN_dom"/>
</dbReference>
<evidence type="ECO:0000256" key="9">
    <source>
        <dbReference type="PROSITE-ProRule" id="PRU00282"/>
    </source>
</evidence>
<comment type="subcellular location">
    <subcellularLocation>
        <location evidence="1">Mitochondrion inner membrane</location>
        <topology evidence="1">Multi-pass membrane protein</topology>
    </subcellularLocation>
</comment>
<evidence type="ECO:0000256" key="11">
    <source>
        <dbReference type="SAM" id="MobiDB-lite"/>
    </source>
</evidence>
<keyword evidence="2 10" id="KW-0813">Transport</keyword>
<proteinExistence type="inferred from homology"/>
<evidence type="ECO:0000256" key="1">
    <source>
        <dbReference type="ARBA" id="ARBA00004448"/>
    </source>
</evidence>
<dbReference type="InterPro" id="IPR049562">
    <property type="entry name" value="SLC25A33/36-like"/>
</dbReference>
<dbReference type="Proteomes" id="UP001216638">
    <property type="component" value="Chromosome 3"/>
</dbReference>
<dbReference type="GO" id="GO:1990519">
    <property type="term" value="P:pyrimidine nucleotide import into mitochondrion"/>
    <property type="evidence" value="ECO:0007669"/>
    <property type="project" value="TreeGrafter"/>
</dbReference>
<feature type="repeat" description="Solcar" evidence="9">
    <location>
        <begin position="1"/>
        <end position="85"/>
    </location>
</feature>
<dbReference type="GO" id="GO:0015218">
    <property type="term" value="F:pyrimidine nucleotide transmembrane transporter activity"/>
    <property type="evidence" value="ECO:0007669"/>
    <property type="project" value="InterPro"/>
</dbReference>
<feature type="region of interest" description="Disordered" evidence="11">
    <location>
        <begin position="122"/>
        <end position="152"/>
    </location>
</feature>
<dbReference type="SUPFAM" id="SSF88723">
    <property type="entry name" value="PIN domain-like"/>
    <property type="match status" value="1"/>
</dbReference>
<dbReference type="PROSITE" id="PS50920">
    <property type="entry name" value="SOLCAR"/>
    <property type="match status" value="1"/>
</dbReference>
<dbReference type="GO" id="GO:0005743">
    <property type="term" value="C:mitochondrial inner membrane"/>
    <property type="evidence" value="ECO:0007669"/>
    <property type="project" value="UniProtKB-SubCell"/>
</dbReference>
<dbReference type="Pfam" id="PF00153">
    <property type="entry name" value="Mito_carr"/>
    <property type="match status" value="1"/>
</dbReference>
<reference evidence="13" key="1">
    <citation type="submission" date="2023-03" db="EMBL/GenBank/DDBJ databases">
        <title>Mating type loci evolution in Malassezia.</title>
        <authorList>
            <person name="Coelho M.A."/>
        </authorList>
    </citation>
    <scope>NUCLEOTIDE SEQUENCE</scope>
    <source>
        <strain evidence="13">CBS 14135</strain>
    </source>
</reference>